<dbReference type="InterPro" id="IPR006016">
    <property type="entry name" value="UspA"/>
</dbReference>
<dbReference type="PANTHER" id="PTHR46268">
    <property type="entry name" value="STRESS RESPONSE PROTEIN NHAX"/>
    <property type="match status" value="1"/>
</dbReference>
<feature type="domain" description="UspA" evidence="3">
    <location>
        <begin position="223"/>
        <end position="274"/>
    </location>
</feature>
<evidence type="ECO:0000259" key="3">
    <source>
        <dbReference type="Pfam" id="PF00582"/>
    </source>
</evidence>
<dbReference type="Gene3D" id="3.40.50.620">
    <property type="entry name" value="HUPs"/>
    <property type="match status" value="2"/>
</dbReference>
<dbReference type="SUPFAM" id="SSF52402">
    <property type="entry name" value="Adenine nucleotide alpha hydrolases-like"/>
    <property type="match status" value="2"/>
</dbReference>
<dbReference type="KEGG" id="sfol:H3H32_24035"/>
<organism evidence="4 5">
    <name type="scientific">Spirosoma foliorum</name>
    <dbReference type="NCBI Taxonomy" id="2710596"/>
    <lineage>
        <taxon>Bacteria</taxon>
        <taxon>Pseudomonadati</taxon>
        <taxon>Bacteroidota</taxon>
        <taxon>Cytophagia</taxon>
        <taxon>Cytophagales</taxon>
        <taxon>Cytophagaceae</taxon>
        <taxon>Spirosoma</taxon>
    </lineage>
</organism>
<gene>
    <name evidence="4" type="ORF">H3H32_24035</name>
</gene>
<dbReference type="PANTHER" id="PTHR46268:SF6">
    <property type="entry name" value="UNIVERSAL STRESS PROTEIN UP12"/>
    <property type="match status" value="1"/>
</dbReference>
<evidence type="ECO:0000256" key="1">
    <source>
        <dbReference type="ARBA" id="ARBA00008791"/>
    </source>
</evidence>
<comment type="similarity">
    <text evidence="1">Belongs to the universal stress protein A family.</text>
</comment>
<accession>A0A7G5GQ85</accession>
<sequence length="275" mass="30061">MKTIVVPTDLSPESDAALSVAVDLARTYPARILLLHSVVYPLPMPAYAEAATITVNRTVEEIQEIEQTAKTALERMASNSAYKGVTILPTLLTNGQGLVDNVADQPADLIVMSSEGASGLEEWLIGSNAESIVRYAHCPVLIIKKPVAHFRPENIVCAIDLDDRLKTTQHYPFQLGEQGLHQFLYVLTPTDNRVPEGIRDWVNELAKAKGITEFDCAIHQASTVAEGIVEYADEVNADLILVFTHGYKGLRHLLAGSVAEDVLNHSTKPVLVMRV</sequence>
<protein>
    <submittedName>
        <fullName evidence="4">Universal stress protein</fullName>
    </submittedName>
</protein>
<dbReference type="CDD" id="cd00293">
    <property type="entry name" value="USP-like"/>
    <property type="match status" value="2"/>
</dbReference>
<dbReference type="AlphaFoldDB" id="A0A7G5GQ85"/>
<dbReference type="RefSeq" id="WP_182458140.1">
    <property type="nucleotide sequence ID" value="NZ_CP059732.1"/>
</dbReference>
<reference evidence="4 5" key="1">
    <citation type="submission" date="2020-07" db="EMBL/GenBank/DDBJ databases">
        <title>Spirosoma foliorum sp. nov., isolated from the leaves on the Nejang mountain Korea, Republic of.</title>
        <authorList>
            <person name="Ho H."/>
            <person name="Lee Y.-J."/>
            <person name="Nurcahyanto D.-A."/>
            <person name="Kim S.-G."/>
        </authorList>
    </citation>
    <scope>NUCLEOTIDE SEQUENCE [LARGE SCALE GENOMIC DNA]</scope>
    <source>
        <strain evidence="4 5">PL0136</strain>
    </source>
</reference>
<evidence type="ECO:0000313" key="4">
    <source>
        <dbReference type="EMBL" id="QMW01027.1"/>
    </source>
</evidence>
<evidence type="ECO:0000256" key="2">
    <source>
        <dbReference type="SAM" id="Coils"/>
    </source>
</evidence>
<dbReference type="Pfam" id="PF00582">
    <property type="entry name" value="Usp"/>
    <property type="match status" value="2"/>
</dbReference>
<name>A0A7G5GQ85_9BACT</name>
<dbReference type="InterPro" id="IPR006015">
    <property type="entry name" value="Universal_stress_UspA"/>
</dbReference>
<proteinExistence type="inferred from homology"/>
<evidence type="ECO:0000313" key="5">
    <source>
        <dbReference type="Proteomes" id="UP000515369"/>
    </source>
</evidence>
<dbReference type="InterPro" id="IPR014729">
    <property type="entry name" value="Rossmann-like_a/b/a_fold"/>
</dbReference>
<keyword evidence="5" id="KW-1185">Reference proteome</keyword>
<dbReference type="PRINTS" id="PR01438">
    <property type="entry name" value="UNVRSLSTRESS"/>
</dbReference>
<keyword evidence="2" id="KW-0175">Coiled coil</keyword>
<dbReference type="Proteomes" id="UP000515369">
    <property type="component" value="Chromosome"/>
</dbReference>
<feature type="domain" description="UspA" evidence="3">
    <location>
        <begin position="1"/>
        <end position="144"/>
    </location>
</feature>
<dbReference type="EMBL" id="CP059732">
    <property type="protein sequence ID" value="QMW01027.1"/>
    <property type="molecule type" value="Genomic_DNA"/>
</dbReference>
<feature type="coiled-coil region" evidence="2">
    <location>
        <begin position="48"/>
        <end position="75"/>
    </location>
</feature>